<name>A0ABT8WD45_9FLAO</name>
<proteinExistence type="predicted"/>
<evidence type="ECO:0000313" key="1">
    <source>
        <dbReference type="EMBL" id="MDO5969197.1"/>
    </source>
</evidence>
<evidence type="ECO:0000313" key="2">
    <source>
        <dbReference type="EMBL" id="MDO5969789.1"/>
    </source>
</evidence>
<reference evidence="3" key="1">
    <citation type="submission" date="2023-07" db="EMBL/GenBank/DDBJ databases">
        <title>Two novel species in the genus Flavivirga.</title>
        <authorList>
            <person name="Kwon K."/>
        </authorList>
    </citation>
    <scope>NUCLEOTIDE SEQUENCE</scope>
    <source>
        <strain evidence="3">KCTC 52353</strain>
    </source>
</reference>
<evidence type="ECO:0000313" key="3">
    <source>
        <dbReference type="EMBL" id="MDO5971045.1"/>
    </source>
</evidence>
<evidence type="ECO:0000313" key="4">
    <source>
        <dbReference type="EMBL" id="MDO5971706.1"/>
    </source>
</evidence>
<feature type="non-terminal residue" evidence="3">
    <location>
        <position position="1"/>
    </location>
</feature>
<keyword evidence="5" id="KW-1185">Reference proteome</keyword>
<comment type="caution">
    <text evidence="3">The sequence shown here is derived from an EMBL/GenBank/DDBJ whole genome shotgun (WGS) entry which is preliminary data.</text>
</comment>
<protein>
    <submittedName>
        <fullName evidence="3">IS982 family transposase</fullName>
    </submittedName>
</protein>
<accession>A0ABT8WD45</accession>
<organism evidence="3 5">
    <name type="scientific">Flavivirga aquimarina</name>
    <dbReference type="NCBI Taxonomy" id="2027862"/>
    <lineage>
        <taxon>Bacteria</taxon>
        <taxon>Pseudomonadati</taxon>
        <taxon>Bacteroidota</taxon>
        <taxon>Flavobacteriia</taxon>
        <taxon>Flavobacteriales</taxon>
        <taxon>Flavobacteriaceae</taxon>
        <taxon>Flavivirga</taxon>
    </lineage>
</organism>
<sequence length="41" mass="4716">AKSFDGFKNRILSKITAMTVVQFINKFVFNRNINNLKVNIA</sequence>
<evidence type="ECO:0000313" key="5">
    <source>
        <dbReference type="Proteomes" id="UP001176883"/>
    </source>
</evidence>
<gene>
    <name evidence="1" type="ORF">Q4Q35_05195</name>
    <name evidence="2" type="ORF">Q4Q35_08215</name>
    <name evidence="3" type="ORF">Q4Q35_14655</name>
    <name evidence="4" type="ORF">Q4Q35_18035</name>
</gene>
<dbReference type="EMBL" id="JAUOEK010000169">
    <property type="protein sequence ID" value="MDO5971706.1"/>
    <property type="molecule type" value="Genomic_DNA"/>
</dbReference>
<dbReference type="EMBL" id="JAUOEK010000092">
    <property type="protein sequence ID" value="MDO5969789.1"/>
    <property type="molecule type" value="Genomic_DNA"/>
</dbReference>
<dbReference type="EMBL" id="JAUOEK010000140">
    <property type="protein sequence ID" value="MDO5971045.1"/>
    <property type="molecule type" value="Genomic_DNA"/>
</dbReference>
<dbReference type="Proteomes" id="UP001176883">
    <property type="component" value="Unassembled WGS sequence"/>
</dbReference>
<dbReference type="EMBL" id="JAUOEK010000067">
    <property type="protein sequence ID" value="MDO5969197.1"/>
    <property type="molecule type" value="Genomic_DNA"/>
</dbReference>